<reference evidence="3 4" key="1">
    <citation type="submission" date="2020-01" db="EMBL/GenBank/DDBJ databases">
        <title>Paenibacillus soybeanensis sp. nov. isolated from the nodules of soybean (Glycine max(L.) Merr).</title>
        <authorList>
            <person name="Wang H."/>
        </authorList>
    </citation>
    <scope>NUCLEOTIDE SEQUENCE [LARGE SCALE GENOMIC DNA]</scope>
    <source>
        <strain evidence="3 4">DSM 23054</strain>
    </source>
</reference>
<organism evidence="3 4">
    <name type="scientific">Paenibacillus sacheonensis</name>
    <dbReference type="NCBI Taxonomy" id="742054"/>
    <lineage>
        <taxon>Bacteria</taxon>
        <taxon>Bacillati</taxon>
        <taxon>Bacillota</taxon>
        <taxon>Bacilli</taxon>
        <taxon>Bacillales</taxon>
        <taxon>Paenibacillaceae</taxon>
        <taxon>Paenibacillus</taxon>
    </lineage>
</organism>
<proteinExistence type="predicted"/>
<dbReference type="GO" id="GO:0120147">
    <property type="term" value="F:formylglycine-generating oxidase activity"/>
    <property type="evidence" value="ECO:0007669"/>
    <property type="project" value="TreeGrafter"/>
</dbReference>
<accession>A0A7X4YJY0</accession>
<dbReference type="AlphaFoldDB" id="A0A7X4YJY0"/>
<evidence type="ECO:0000259" key="2">
    <source>
        <dbReference type="Pfam" id="PF03781"/>
    </source>
</evidence>
<dbReference type="Gene3D" id="3.90.1580.10">
    <property type="entry name" value="paralog of FGE (formylglycine-generating enzyme)"/>
    <property type="match status" value="1"/>
</dbReference>
<dbReference type="SUPFAM" id="SSF56436">
    <property type="entry name" value="C-type lectin-like"/>
    <property type="match status" value="1"/>
</dbReference>
<evidence type="ECO:0000256" key="1">
    <source>
        <dbReference type="SAM" id="MobiDB-lite"/>
    </source>
</evidence>
<dbReference type="InterPro" id="IPR042095">
    <property type="entry name" value="SUMF_sf"/>
</dbReference>
<feature type="region of interest" description="Disordered" evidence="1">
    <location>
        <begin position="1"/>
        <end position="70"/>
    </location>
</feature>
<dbReference type="InterPro" id="IPR016187">
    <property type="entry name" value="CTDL_fold"/>
</dbReference>
<evidence type="ECO:0000313" key="3">
    <source>
        <dbReference type="EMBL" id="NBC67745.1"/>
    </source>
</evidence>
<gene>
    <name evidence="3" type="ORF">GT003_01920</name>
</gene>
<dbReference type="Pfam" id="PF03781">
    <property type="entry name" value="FGE-sulfatase"/>
    <property type="match status" value="1"/>
</dbReference>
<sequence length="354" mass="38378">MPSCCCAASRTSQEEANTTEADRAGSGHAGDLSETVPSQAARSEAAPAQEERFEAKPEAANPSQGTADGHIGRQGMVLLQGGEFLMGTNDEEGFPNDGEGPVREVNLSPFYMDACAVTNAEFAAFVKATGYVTEAERFGWSFVFHLFVPEALKATAKPVPGIPWWLAIDGACWHRPEGAGSHVEDRQDHPVVHVSWSDAADYARWAGKRLPTEAEWEYAARGGLIQKRYPWGDLLKPDGEHRCNIWQGKFPDKNNASDGYAGTAPSQSFQPNGFGLYNMCGNVWEWCGDWFSTRHARPGSTNPKGPASGTARAMRGGSYLCHQSYCNRYRVAARSSNTPDSSTGNIGFRCAADV</sequence>
<dbReference type="PANTHER" id="PTHR23150">
    <property type="entry name" value="SULFATASE MODIFYING FACTOR 1, 2"/>
    <property type="match status" value="1"/>
</dbReference>
<comment type="caution">
    <text evidence="3">The sequence shown here is derived from an EMBL/GenBank/DDBJ whole genome shotgun (WGS) entry which is preliminary data.</text>
</comment>
<dbReference type="Proteomes" id="UP000558113">
    <property type="component" value="Unassembled WGS sequence"/>
</dbReference>
<protein>
    <submittedName>
        <fullName evidence="3">SUMF1/EgtB/PvdO family nonheme iron enzyme</fullName>
    </submittedName>
</protein>
<feature type="domain" description="Sulfatase-modifying factor enzyme-like" evidence="2">
    <location>
        <begin position="74"/>
        <end position="351"/>
    </location>
</feature>
<dbReference type="OrthoDB" id="9768004at2"/>
<dbReference type="PANTHER" id="PTHR23150:SF19">
    <property type="entry name" value="FORMYLGLYCINE-GENERATING ENZYME"/>
    <property type="match status" value="1"/>
</dbReference>
<keyword evidence="4" id="KW-1185">Reference proteome</keyword>
<evidence type="ECO:0000313" key="4">
    <source>
        <dbReference type="Proteomes" id="UP000558113"/>
    </source>
</evidence>
<dbReference type="InterPro" id="IPR051043">
    <property type="entry name" value="Sulfatase_Mod_Factor_Kinase"/>
</dbReference>
<feature type="compositionally biased region" description="Polar residues" evidence="1">
    <location>
        <begin position="9"/>
        <end position="19"/>
    </location>
</feature>
<dbReference type="InterPro" id="IPR005532">
    <property type="entry name" value="SUMF_dom"/>
</dbReference>
<dbReference type="EMBL" id="JAAAMU010000001">
    <property type="protein sequence ID" value="NBC67745.1"/>
    <property type="molecule type" value="Genomic_DNA"/>
</dbReference>
<name>A0A7X4YJY0_9BACL</name>